<dbReference type="PRINTS" id="PR00600">
    <property type="entry name" value="PP2APR55"/>
</dbReference>
<reference evidence="8" key="1">
    <citation type="submission" date="2023-08" db="EMBL/GenBank/DDBJ databases">
        <title>A de novo genome assembly of Solanum verrucosum Schlechtendal, a Mexican diploid species geographically isolated from the other diploid A-genome species in potato relatives.</title>
        <authorList>
            <person name="Hosaka K."/>
        </authorList>
    </citation>
    <scope>NUCLEOTIDE SEQUENCE</scope>
    <source>
        <tissue evidence="8">Young leaves</tissue>
    </source>
</reference>
<feature type="compositionally biased region" description="Low complexity" evidence="7">
    <location>
        <begin position="580"/>
        <end position="591"/>
    </location>
</feature>
<keyword evidence="3 6" id="KW-0677">Repeat</keyword>
<dbReference type="AlphaFoldDB" id="A0AAF0V3B3"/>
<dbReference type="GO" id="GO:0000159">
    <property type="term" value="C:protein phosphatase type 2A complex"/>
    <property type="evidence" value="ECO:0007669"/>
    <property type="project" value="UniProtKB-UniRule"/>
</dbReference>
<evidence type="ECO:0000256" key="4">
    <source>
        <dbReference type="ARBA" id="ARBA00034298"/>
    </source>
</evidence>
<name>A0AAF0V3B3_SOLVR</name>
<gene>
    <name evidence="8" type="ORF">MTR67_050917</name>
</gene>
<protein>
    <recommendedName>
        <fullName evidence="6">Serine/threonine-protein phosphatase 2A 55 kDa regulatory subunit B</fullName>
    </recommendedName>
</protein>
<dbReference type="InterPro" id="IPR000009">
    <property type="entry name" value="PP2A_PR55"/>
</dbReference>
<dbReference type="SMART" id="SM00320">
    <property type="entry name" value="WD40"/>
    <property type="match status" value="4"/>
</dbReference>
<comment type="function">
    <text evidence="4">The B regulatory subunit may modulate substrate selectivity and catalytic activity, and may also direct the localization of the catalytic enzyme to a particular subcellular compartment.</text>
</comment>
<dbReference type="InterPro" id="IPR036322">
    <property type="entry name" value="WD40_repeat_dom_sf"/>
</dbReference>
<evidence type="ECO:0000256" key="7">
    <source>
        <dbReference type="SAM" id="MobiDB-lite"/>
    </source>
</evidence>
<evidence type="ECO:0000313" key="9">
    <source>
        <dbReference type="Proteomes" id="UP001234989"/>
    </source>
</evidence>
<organism evidence="8 9">
    <name type="scientific">Solanum verrucosum</name>
    <dbReference type="NCBI Taxonomy" id="315347"/>
    <lineage>
        <taxon>Eukaryota</taxon>
        <taxon>Viridiplantae</taxon>
        <taxon>Streptophyta</taxon>
        <taxon>Embryophyta</taxon>
        <taxon>Tracheophyta</taxon>
        <taxon>Spermatophyta</taxon>
        <taxon>Magnoliopsida</taxon>
        <taxon>eudicotyledons</taxon>
        <taxon>Gunneridae</taxon>
        <taxon>Pentapetalae</taxon>
        <taxon>asterids</taxon>
        <taxon>lamiids</taxon>
        <taxon>Solanales</taxon>
        <taxon>Solanaceae</taxon>
        <taxon>Solanoideae</taxon>
        <taxon>Solaneae</taxon>
        <taxon>Solanum</taxon>
    </lineage>
</organism>
<comment type="subunit">
    <text evidence="5">PP2A consists of a common heteromeric enzyme, composed of a catalytic subunit (subunits C), a constant regulatory subunit (subunit A), and a variety of regulatory subunits such as subunits B (the R2/B/PR55/B55, R3/B''/PR72/PR130/PR59 and R5/B'/B56 families). Interacts with SIC/RON3.</text>
</comment>
<evidence type="ECO:0000256" key="2">
    <source>
        <dbReference type="ARBA" id="ARBA00022574"/>
    </source>
</evidence>
<dbReference type="Pfam" id="PF00400">
    <property type="entry name" value="WD40"/>
    <property type="match status" value="1"/>
</dbReference>
<dbReference type="FunFam" id="2.130.10.10:FF:000609">
    <property type="entry name" value="Serine/threonine-protein phosphatase 2A 55 kDa regulatory subunit B"/>
    <property type="match status" value="1"/>
</dbReference>
<accession>A0AAF0V3B3</accession>
<dbReference type="Proteomes" id="UP001234989">
    <property type="component" value="Chromosome 12"/>
</dbReference>
<dbReference type="PANTHER" id="PTHR11871">
    <property type="entry name" value="PROTEIN PHOSPHATASE PP2A REGULATORY SUBUNIT B"/>
    <property type="match status" value="1"/>
</dbReference>
<dbReference type="Gene3D" id="2.130.10.10">
    <property type="entry name" value="YVTN repeat-like/Quinoprotein amine dehydrogenase"/>
    <property type="match status" value="2"/>
</dbReference>
<dbReference type="PIRSF" id="PIRSF037309">
    <property type="entry name" value="PP2A_PR55"/>
    <property type="match status" value="1"/>
</dbReference>
<comment type="similarity">
    <text evidence="1 6">Belongs to the phosphatase 2A regulatory subunit B family.</text>
</comment>
<dbReference type="FunFam" id="2.130.10.10:FF:000569">
    <property type="entry name" value="Serine/threonine-protein phosphatase 2A 55 kDa regulatory subunit B"/>
    <property type="match status" value="1"/>
</dbReference>
<dbReference type="EMBL" id="CP133623">
    <property type="protein sequence ID" value="WMV57532.1"/>
    <property type="molecule type" value="Genomic_DNA"/>
</dbReference>
<evidence type="ECO:0000256" key="3">
    <source>
        <dbReference type="ARBA" id="ARBA00022737"/>
    </source>
</evidence>
<dbReference type="PROSITE" id="PS01024">
    <property type="entry name" value="PR55_1"/>
    <property type="match status" value="1"/>
</dbReference>
<evidence type="ECO:0000313" key="8">
    <source>
        <dbReference type="EMBL" id="WMV57532.1"/>
    </source>
</evidence>
<evidence type="ECO:0000256" key="5">
    <source>
        <dbReference type="ARBA" id="ARBA00062838"/>
    </source>
</evidence>
<dbReference type="InterPro" id="IPR015943">
    <property type="entry name" value="WD40/YVTN_repeat-like_dom_sf"/>
</dbReference>
<dbReference type="InterPro" id="IPR001680">
    <property type="entry name" value="WD40_rpt"/>
</dbReference>
<keyword evidence="9" id="KW-1185">Reference proteome</keyword>
<dbReference type="GO" id="GO:0019888">
    <property type="term" value="F:protein phosphatase regulator activity"/>
    <property type="evidence" value="ECO:0007669"/>
    <property type="project" value="InterPro"/>
</dbReference>
<evidence type="ECO:0000256" key="1">
    <source>
        <dbReference type="ARBA" id="ARBA00008259"/>
    </source>
</evidence>
<dbReference type="InterPro" id="IPR018067">
    <property type="entry name" value="PP2A_PR55_CS"/>
</dbReference>
<feature type="region of interest" description="Disordered" evidence="7">
    <location>
        <begin position="570"/>
        <end position="591"/>
    </location>
</feature>
<keyword evidence="2 6" id="KW-0853">WD repeat</keyword>
<evidence type="ECO:0000256" key="6">
    <source>
        <dbReference type="RuleBase" id="RU331113"/>
    </source>
</evidence>
<dbReference type="SUPFAM" id="SSF50978">
    <property type="entry name" value="WD40 repeat-like"/>
    <property type="match status" value="1"/>
</dbReference>
<proteinExistence type="inferred from homology"/>
<sequence length="643" mass="71828">MKGDVGGEVAEAPAGPPPPLEWKFSQVFGERTAGEEVQEVDIISAIEFDKSGDHLATGDRGGRVVLFERTDTKELVGSRRELERVDYPVSRHPEFRYKTEFQSHEPEFDYLKSLEIEEKINKIRWCQTANGALFLLSTNDKTIKYWKVQEKKVKKISEMNIDPSKAAGNGSVASSSLCSSPKQCLANGGCGDKAYSSSSNDLSFPPEGIPSLRLPMVTSNETSLLARCRRVYAHAHDYHINSLSNNSDGETFISADDLRINLWNLEISNQSFNIVDVKPANMEDLTEVITSAEFHPTHCNTLAYSSSKGSVRLIDLRQSALCDSHSKLFEEQEAPGSRSFFTEIIASISDIKFAKDGRYILSRDYMTLKVGFFVYWISIFQLIDWRVKKKMIGVLQLFFTERASIADGHSSPLFVYMPRGFALPNRCTKRVPSFLPFHQMQSALLGAVVQDQVLAVKEVFYRLPIVTTSLEDNILALGRVVICNICCLINCQCIKLWDINMDSGPVSTFQVHEYLRPKLCDLYENDSIFDKFECCLSGDGLRVATGSYSNLFRVFGCAAGSTEATTLEASKNPMRRQVQTPSRPSRSLSSSLTRVVRRGADNASVDANGNSFDFTTKLLHLAWHPTENSIACAAANSLYMYYA</sequence>